<organism evidence="3 4">
    <name type="scientific">Sporosarcina psychrophila</name>
    <name type="common">Bacillus psychrophilus</name>
    <dbReference type="NCBI Taxonomy" id="1476"/>
    <lineage>
        <taxon>Bacteria</taxon>
        <taxon>Bacillati</taxon>
        <taxon>Bacillota</taxon>
        <taxon>Bacilli</taxon>
        <taxon>Bacillales</taxon>
        <taxon>Caryophanaceae</taxon>
        <taxon>Sporosarcina</taxon>
    </lineage>
</organism>
<dbReference type="NCBIfam" id="NF033550">
    <property type="entry name" value="transpos_ISL3"/>
    <property type="match status" value="1"/>
</dbReference>
<dbReference type="AlphaFoldDB" id="A0A921G1Q3"/>
<evidence type="ECO:0000259" key="2">
    <source>
        <dbReference type="Pfam" id="PF14690"/>
    </source>
</evidence>
<feature type="domain" description="Transposase IS204/IS1001/IS1096/IS1165 zinc-finger" evidence="2">
    <location>
        <begin position="46"/>
        <end position="95"/>
    </location>
</feature>
<gene>
    <name evidence="3" type="ORF">K8V56_19220</name>
</gene>
<reference evidence="3" key="2">
    <citation type="submission" date="2021-09" db="EMBL/GenBank/DDBJ databases">
        <authorList>
            <person name="Gilroy R."/>
        </authorList>
    </citation>
    <scope>NUCLEOTIDE SEQUENCE</scope>
    <source>
        <strain evidence="3">CHK171-7178</strain>
    </source>
</reference>
<dbReference type="PANTHER" id="PTHR33498">
    <property type="entry name" value="TRANSPOSASE FOR INSERTION SEQUENCE ELEMENT IS1557"/>
    <property type="match status" value="1"/>
</dbReference>
<feature type="domain" description="Transposase IS204/IS1001/IS1096/IS1165 DDE" evidence="1">
    <location>
        <begin position="166"/>
        <end position="418"/>
    </location>
</feature>
<dbReference type="Proteomes" id="UP000698173">
    <property type="component" value="Unassembled WGS sequence"/>
</dbReference>
<evidence type="ECO:0000313" key="3">
    <source>
        <dbReference type="EMBL" id="HJF33903.1"/>
    </source>
</evidence>
<dbReference type="EMBL" id="DYWT01000286">
    <property type="protein sequence ID" value="HJF33903.1"/>
    <property type="molecule type" value="Genomic_DNA"/>
</dbReference>
<proteinExistence type="predicted"/>
<dbReference type="InterPro" id="IPR002560">
    <property type="entry name" value="Transposase_DDE"/>
</dbReference>
<accession>A0A921G1Q3</accession>
<protein>
    <submittedName>
        <fullName evidence="3">ISL3 family transposase</fullName>
    </submittedName>
</protein>
<reference evidence="3" key="1">
    <citation type="journal article" date="2021" name="PeerJ">
        <title>Extensive microbial diversity within the chicken gut microbiome revealed by metagenomics and culture.</title>
        <authorList>
            <person name="Gilroy R."/>
            <person name="Ravi A."/>
            <person name="Getino M."/>
            <person name="Pursley I."/>
            <person name="Horton D.L."/>
            <person name="Alikhan N.F."/>
            <person name="Baker D."/>
            <person name="Gharbi K."/>
            <person name="Hall N."/>
            <person name="Watson M."/>
            <person name="Adriaenssens E.M."/>
            <person name="Foster-Nyarko E."/>
            <person name="Jarju S."/>
            <person name="Secka A."/>
            <person name="Antonio M."/>
            <person name="Oren A."/>
            <person name="Chaudhuri R.R."/>
            <person name="La Ragione R."/>
            <person name="Hildebrand F."/>
            <person name="Pallen M.J."/>
        </authorList>
    </citation>
    <scope>NUCLEOTIDE SEQUENCE</scope>
    <source>
        <strain evidence="3">CHK171-7178</strain>
    </source>
</reference>
<dbReference type="Pfam" id="PF01610">
    <property type="entry name" value="DDE_Tnp_ISL3"/>
    <property type="match status" value="1"/>
</dbReference>
<dbReference type="Pfam" id="PF14690">
    <property type="entry name" value="Zn_ribbon_ISL3"/>
    <property type="match status" value="1"/>
</dbReference>
<name>A0A921G1Q3_SPOPS</name>
<dbReference type="PANTHER" id="PTHR33498:SF1">
    <property type="entry name" value="TRANSPOSASE FOR INSERTION SEQUENCE ELEMENT IS1557"/>
    <property type="match status" value="1"/>
</dbReference>
<sequence>MSHSNCIKSLLDIQDPNITFDEDCVKEGTYKGKRCKYISGKLSYTPTHCGQCGVKNTNFTVYKNGTQLSRITLPITGVNPTYLLLQKQRFMCQACQSSFTAKTPIVQMNCFISQNVKAQVTLKSAEAQSLTSIARDCSVSPTTVQRQINKAAKQFIPHYKALLKHLSFDEFKYAKDAIAFEYINAESGNILDILDRRDNFTINNHFIVNYSLTDRKRVETVTIDMNAGYVSVIKELFPNAKIIIDRFHLVQLINRSMNKCRIQVMNQLKTSSGDDMKKYRRLKRYWKLLLKKHSDLSSVEYKYYSLFGQRTGQSIVDEMLEYDPALKENYELYQELMESMSNKDFGALSSCLTNPVPSAISNYMRTSLKTLRKHLPFIENSFIYPYNNGRIEGNNNKIKVLNRVAYGYRNFQNYRKRILLHFRLKPSVKQQEQGQFHFDAA</sequence>
<comment type="caution">
    <text evidence="3">The sequence shown here is derived from an EMBL/GenBank/DDBJ whole genome shotgun (WGS) entry which is preliminary data.</text>
</comment>
<dbReference type="InterPro" id="IPR029261">
    <property type="entry name" value="Transposase_Znf"/>
</dbReference>
<evidence type="ECO:0000259" key="1">
    <source>
        <dbReference type="Pfam" id="PF01610"/>
    </source>
</evidence>
<dbReference type="InterPro" id="IPR047951">
    <property type="entry name" value="Transpos_ISL3"/>
</dbReference>
<evidence type="ECO:0000313" key="4">
    <source>
        <dbReference type="Proteomes" id="UP000698173"/>
    </source>
</evidence>